<reference evidence="9" key="1">
    <citation type="submission" date="2020-07" db="EMBL/GenBank/DDBJ databases">
        <title>Huge and variable diversity of episymbiotic CPR bacteria and DPANN archaea in groundwater ecosystems.</title>
        <authorList>
            <person name="He C.Y."/>
            <person name="Keren R."/>
            <person name="Whittaker M."/>
            <person name="Farag I.F."/>
            <person name="Doudna J."/>
            <person name="Cate J.H.D."/>
            <person name="Banfield J.F."/>
        </authorList>
    </citation>
    <scope>NUCLEOTIDE SEQUENCE</scope>
    <source>
        <strain evidence="9">NC_groundwater_1226_Ag_S-0.1um_59_124</strain>
    </source>
</reference>
<dbReference type="PANTHER" id="PTHR46494">
    <property type="entry name" value="CORA FAMILY METAL ION TRANSPORTER (EUROFUNG)"/>
    <property type="match status" value="1"/>
</dbReference>
<sequence>MKTLKTKALEWHNFVKPSGQDTKWLQAHMDLHPLVADELTKATFRPRVDRYDGYLYVVLHFPIFNEREKKTYAREVDFILTKQEIITVAHEPVRPLDDFFKRCSEEQSSAAAFASKSPVYLFFYILKDLYTFALRELDHIQEHINKIEERVFASEHEEEAIIEDLSFVRRDIIDFRRSLKPQQAALESLAIQGTILFGSSSRPFFEELLGEYQKVWNLLENSKEATDALYENNATVLSIKQNEAMKIVAIMAFITFPLMLFTALFSMDTAYTPIIGTRNDFWIIVGIMLLATIGMFAFFKRKKWL</sequence>
<comment type="subcellular location">
    <subcellularLocation>
        <location evidence="1">Cell membrane</location>
        <topology evidence="1">Multi-pass membrane protein</topology>
    </subcellularLocation>
</comment>
<feature type="transmembrane region" description="Helical" evidence="8">
    <location>
        <begin position="281"/>
        <end position="299"/>
    </location>
</feature>
<dbReference type="EMBL" id="JACQMJ010000005">
    <property type="protein sequence ID" value="MBI4132258.1"/>
    <property type="molecule type" value="Genomic_DNA"/>
</dbReference>
<evidence type="ECO:0000256" key="1">
    <source>
        <dbReference type="ARBA" id="ARBA00004651"/>
    </source>
</evidence>
<dbReference type="GO" id="GO:0005886">
    <property type="term" value="C:plasma membrane"/>
    <property type="evidence" value="ECO:0007669"/>
    <property type="project" value="UniProtKB-SubCell"/>
</dbReference>
<dbReference type="Gene3D" id="3.30.460.20">
    <property type="entry name" value="CorA soluble domain-like"/>
    <property type="match status" value="1"/>
</dbReference>
<feature type="transmembrane region" description="Helical" evidence="8">
    <location>
        <begin position="247"/>
        <end position="266"/>
    </location>
</feature>
<gene>
    <name evidence="9" type="ORF">HY474_01355</name>
</gene>
<dbReference type="InterPro" id="IPR002523">
    <property type="entry name" value="MgTranspt_CorA/ZnTranspt_ZntB"/>
</dbReference>
<dbReference type="GO" id="GO:0015095">
    <property type="term" value="F:magnesium ion transmembrane transporter activity"/>
    <property type="evidence" value="ECO:0007669"/>
    <property type="project" value="TreeGrafter"/>
</dbReference>
<dbReference type="InterPro" id="IPR045861">
    <property type="entry name" value="CorA_cytoplasmic_dom"/>
</dbReference>
<dbReference type="GO" id="GO:0000287">
    <property type="term" value="F:magnesium ion binding"/>
    <property type="evidence" value="ECO:0007669"/>
    <property type="project" value="TreeGrafter"/>
</dbReference>
<evidence type="ECO:0000256" key="2">
    <source>
        <dbReference type="ARBA" id="ARBA00009765"/>
    </source>
</evidence>
<organism evidence="9 10">
    <name type="scientific">Candidatus Sungiibacteriota bacterium</name>
    <dbReference type="NCBI Taxonomy" id="2750080"/>
    <lineage>
        <taxon>Bacteria</taxon>
        <taxon>Candidatus Sungiibacteriota</taxon>
    </lineage>
</organism>
<evidence type="ECO:0000256" key="4">
    <source>
        <dbReference type="ARBA" id="ARBA00022475"/>
    </source>
</evidence>
<dbReference type="Gene3D" id="1.20.58.340">
    <property type="entry name" value="Magnesium transport protein CorA, transmembrane region"/>
    <property type="match status" value="2"/>
</dbReference>
<keyword evidence="7 8" id="KW-0472">Membrane</keyword>
<accession>A0A932YVS9</accession>
<keyword evidence="6 8" id="KW-1133">Transmembrane helix</keyword>
<evidence type="ECO:0000256" key="6">
    <source>
        <dbReference type="ARBA" id="ARBA00022989"/>
    </source>
</evidence>
<keyword evidence="3" id="KW-0813">Transport</keyword>
<dbReference type="PANTHER" id="PTHR46494:SF1">
    <property type="entry name" value="CORA FAMILY METAL ION TRANSPORTER (EUROFUNG)"/>
    <property type="match status" value="1"/>
</dbReference>
<evidence type="ECO:0000256" key="7">
    <source>
        <dbReference type="ARBA" id="ARBA00023136"/>
    </source>
</evidence>
<keyword evidence="5 8" id="KW-0812">Transmembrane</keyword>
<evidence type="ECO:0000313" key="10">
    <source>
        <dbReference type="Proteomes" id="UP000704960"/>
    </source>
</evidence>
<dbReference type="GO" id="GO:0050897">
    <property type="term" value="F:cobalt ion binding"/>
    <property type="evidence" value="ECO:0007669"/>
    <property type="project" value="TreeGrafter"/>
</dbReference>
<dbReference type="GO" id="GO:0015087">
    <property type="term" value="F:cobalt ion transmembrane transporter activity"/>
    <property type="evidence" value="ECO:0007669"/>
    <property type="project" value="TreeGrafter"/>
</dbReference>
<dbReference type="SUPFAM" id="SSF144083">
    <property type="entry name" value="Magnesium transport protein CorA, transmembrane region"/>
    <property type="match status" value="1"/>
</dbReference>
<dbReference type="Proteomes" id="UP000704960">
    <property type="component" value="Unassembled WGS sequence"/>
</dbReference>
<evidence type="ECO:0000256" key="3">
    <source>
        <dbReference type="ARBA" id="ARBA00022448"/>
    </source>
</evidence>
<evidence type="ECO:0000313" key="9">
    <source>
        <dbReference type="EMBL" id="MBI4132258.1"/>
    </source>
</evidence>
<dbReference type="AlphaFoldDB" id="A0A932YVS9"/>
<proteinExistence type="inferred from homology"/>
<evidence type="ECO:0000256" key="5">
    <source>
        <dbReference type="ARBA" id="ARBA00022692"/>
    </source>
</evidence>
<name>A0A932YVS9_9BACT</name>
<dbReference type="SUPFAM" id="SSF143865">
    <property type="entry name" value="CorA soluble domain-like"/>
    <property type="match status" value="1"/>
</dbReference>
<evidence type="ECO:0008006" key="11">
    <source>
        <dbReference type="Google" id="ProtNLM"/>
    </source>
</evidence>
<comment type="similarity">
    <text evidence="2">Belongs to the CorA metal ion transporter (MIT) (TC 1.A.35) family.</text>
</comment>
<evidence type="ECO:0000256" key="8">
    <source>
        <dbReference type="SAM" id="Phobius"/>
    </source>
</evidence>
<dbReference type="Pfam" id="PF01544">
    <property type="entry name" value="CorA"/>
    <property type="match status" value="1"/>
</dbReference>
<keyword evidence="4" id="KW-1003">Cell membrane</keyword>
<dbReference type="InterPro" id="IPR045863">
    <property type="entry name" value="CorA_TM1_TM2"/>
</dbReference>
<protein>
    <recommendedName>
        <fullName evidence="11">Magnesium transporter CorA family protein</fullName>
    </recommendedName>
</protein>
<comment type="caution">
    <text evidence="9">The sequence shown here is derived from an EMBL/GenBank/DDBJ whole genome shotgun (WGS) entry which is preliminary data.</text>
</comment>